<dbReference type="AlphaFoldDB" id="A0A8J6LI27"/>
<protein>
    <submittedName>
        <fullName evidence="1">Uncharacterized protein</fullName>
    </submittedName>
</protein>
<proteinExistence type="predicted"/>
<sequence>MVKRRSLDLAVDYFESEQKRHRQLSSRPLRNQDILDFFRLGKNRSKVNENALSRDQPLTVIYERLSPHSTIKLALSITALTATDGGVHQFLVSSSIRSESRRIDRSETQK</sequence>
<organism evidence="1 2">
    <name type="scientific">Tenebrio molitor</name>
    <name type="common">Yellow mealworm beetle</name>
    <dbReference type="NCBI Taxonomy" id="7067"/>
    <lineage>
        <taxon>Eukaryota</taxon>
        <taxon>Metazoa</taxon>
        <taxon>Ecdysozoa</taxon>
        <taxon>Arthropoda</taxon>
        <taxon>Hexapoda</taxon>
        <taxon>Insecta</taxon>
        <taxon>Pterygota</taxon>
        <taxon>Neoptera</taxon>
        <taxon>Endopterygota</taxon>
        <taxon>Coleoptera</taxon>
        <taxon>Polyphaga</taxon>
        <taxon>Cucujiformia</taxon>
        <taxon>Tenebrionidae</taxon>
        <taxon>Tenebrio</taxon>
    </lineage>
</organism>
<reference evidence="1" key="2">
    <citation type="submission" date="2021-08" db="EMBL/GenBank/DDBJ databases">
        <authorList>
            <person name="Eriksson T."/>
        </authorList>
    </citation>
    <scope>NUCLEOTIDE SEQUENCE</scope>
    <source>
        <strain evidence="1">Stoneville</strain>
        <tissue evidence="1">Whole head</tissue>
    </source>
</reference>
<dbReference type="EMBL" id="JABDTM020014076">
    <property type="protein sequence ID" value="KAH0819637.1"/>
    <property type="molecule type" value="Genomic_DNA"/>
</dbReference>
<name>A0A8J6LI27_TENMO</name>
<accession>A0A8J6LI27</accession>
<comment type="caution">
    <text evidence="1">The sequence shown here is derived from an EMBL/GenBank/DDBJ whole genome shotgun (WGS) entry which is preliminary data.</text>
</comment>
<gene>
    <name evidence="1" type="ORF">GEV33_003154</name>
</gene>
<evidence type="ECO:0000313" key="1">
    <source>
        <dbReference type="EMBL" id="KAH0819637.1"/>
    </source>
</evidence>
<reference evidence="1" key="1">
    <citation type="journal article" date="2020" name="J Insects Food Feed">
        <title>The yellow mealworm (Tenebrio molitor) genome: a resource for the emerging insects as food and feed industry.</title>
        <authorList>
            <person name="Eriksson T."/>
            <person name="Andere A."/>
            <person name="Kelstrup H."/>
            <person name="Emery V."/>
            <person name="Picard C."/>
        </authorList>
    </citation>
    <scope>NUCLEOTIDE SEQUENCE</scope>
    <source>
        <strain evidence="1">Stoneville</strain>
        <tissue evidence="1">Whole head</tissue>
    </source>
</reference>
<evidence type="ECO:0000313" key="2">
    <source>
        <dbReference type="Proteomes" id="UP000719412"/>
    </source>
</evidence>
<dbReference type="Proteomes" id="UP000719412">
    <property type="component" value="Unassembled WGS sequence"/>
</dbReference>
<keyword evidence="2" id="KW-1185">Reference proteome</keyword>